<evidence type="ECO:0000313" key="2">
    <source>
        <dbReference type="Proteomes" id="UP000578449"/>
    </source>
</evidence>
<sequence>MLQTFGEVIENGDHVGLSFRATDRWTVPEDLRSSARTADTPFDSTALLLGDAVRGPVLLFLAVQPGFTPPDAPAHGHASDNFRLSLRGVLPMGPESYGEGEFRFQRGWKPYPSDNYAHGPEGGWTVLCFADRRGMRVRHVSPDAPSHSAGDAKLADWLGVKGDLTSDDPADTAGPSALATTLGVFRKPFLNGSYAESDEWPRVDETTRTVGALMGDPECGPVIIVSTTSAGGCASGGLTAGTEVFHLVVRGSCTIGGVDHVAGDMRVQRPGAHMGPIIAGPEGVDELIVLGDRRNAVPSLPETLRGWPTVIESLTFHLAETLSSRS</sequence>
<dbReference type="AlphaFoldDB" id="A0A840PLB8"/>
<proteinExistence type="predicted"/>
<keyword evidence="2" id="KW-1185">Reference proteome</keyword>
<protein>
    <recommendedName>
        <fullName evidence="3">Cupin domain-containing protein</fullName>
    </recommendedName>
</protein>
<organism evidence="1 2">
    <name type="scientific">Thermocatellispora tengchongensis</name>
    <dbReference type="NCBI Taxonomy" id="1073253"/>
    <lineage>
        <taxon>Bacteria</taxon>
        <taxon>Bacillati</taxon>
        <taxon>Actinomycetota</taxon>
        <taxon>Actinomycetes</taxon>
        <taxon>Streptosporangiales</taxon>
        <taxon>Streptosporangiaceae</taxon>
        <taxon>Thermocatellispora</taxon>
    </lineage>
</organism>
<dbReference type="EMBL" id="JACHGN010000023">
    <property type="protein sequence ID" value="MBB5138410.1"/>
    <property type="molecule type" value="Genomic_DNA"/>
</dbReference>
<dbReference type="RefSeq" id="WP_185055283.1">
    <property type="nucleotide sequence ID" value="NZ_BAABIX010000019.1"/>
</dbReference>
<accession>A0A840PLB8</accession>
<reference evidence="1 2" key="1">
    <citation type="submission" date="2020-08" db="EMBL/GenBank/DDBJ databases">
        <title>Genomic Encyclopedia of Type Strains, Phase IV (KMG-IV): sequencing the most valuable type-strain genomes for metagenomic binning, comparative biology and taxonomic classification.</title>
        <authorList>
            <person name="Goeker M."/>
        </authorList>
    </citation>
    <scope>NUCLEOTIDE SEQUENCE [LARGE SCALE GENOMIC DNA]</scope>
    <source>
        <strain evidence="1 2">DSM 45615</strain>
    </source>
</reference>
<name>A0A840PLB8_9ACTN</name>
<gene>
    <name evidence="1" type="ORF">HNP84_008164</name>
</gene>
<evidence type="ECO:0000313" key="1">
    <source>
        <dbReference type="EMBL" id="MBB5138410.1"/>
    </source>
</evidence>
<dbReference type="Proteomes" id="UP000578449">
    <property type="component" value="Unassembled WGS sequence"/>
</dbReference>
<evidence type="ECO:0008006" key="3">
    <source>
        <dbReference type="Google" id="ProtNLM"/>
    </source>
</evidence>
<comment type="caution">
    <text evidence="1">The sequence shown here is derived from an EMBL/GenBank/DDBJ whole genome shotgun (WGS) entry which is preliminary data.</text>
</comment>